<dbReference type="InterPro" id="IPR008984">
    <property type="entry name" value="SMAD_FHA_dom_sf"/>
</dbReference>
<gene>
    <name evidence="2" type="ORF">METZ01_LOCUS202726</name>
</gene>
<name>A0A382EHQ8_9ZZZZ</name>
<evidence type="ECO:0008006" key="3">
    <source>
        <dbReference type="Google" id="ProtNLM"/>
    </source>
</evidence>
<dbReference type="SUPFAM" id="SSF49879">
    <property type="entry name" value="SMAD/FHA domain"/>
    <property type="match status" value="1"/>
</dbReference>
<sequence length="136" mass="14617">VPPDGQGVEERSLGPGEVLSIGRSPGNDGITLLEADDTISRTAIELELESGGVRVTNTSTNLHIELGPKGLAGLSMRKKESHIVNGDGWVAIRDDHLIEFKVLGPLEGRKSPLGPGPETDTGLDQECWEKLHENYK</sequence>
<feature type="compositionally biased region" description="Basic and acidic residues" evidence="1">
    <location>
        <begin position="127"/>
        <end position="136"/>
    </location>
</feature>
<feature type="non-terminal residue" evidence="2">
    <location>
        <position position="136"/>
    </location>
</feature>
<feature type="region of interest" description="Disordered" evidence="1">
    <location>
        <begin position="1"/>
        <end position="27"/>
    </location>
</feature>
<accession>A0A382EHQ8</accession>
<feature type="non-terminal residue" evidence="2">
    <location>
        <position position="1"/>
    </location>
</feature>
<dbReference type="EMBL" id="UINC01044423">
    <property type="protein sequence ID" value="SVB49872.1"/>
    <property type="molecule type" value="Genomic_DNA"/>
</dbReference>
<feature type="region of interest" description="Disordered" evidence="1">
    <location>
        <begin position="106"/>
        <end position="136"/>
    </location>
</feature>
<dbReference type="AlphaFoldDB" id="A0A382EHQ8"/>
<protein>
    <recommendedName>
        <fullName evidence="3">FHA domain-containing protein</fullName>
    </recommendedName>
</protein>
<evidence type="ECO:0000256" key="1">
    <source>
        <dbReference type="SAM" id="MobiDB-lite"/>
    </source>
</evidence>
<reference evidence="2" key="1">
    <citation type="submission" date="2018-05" db="EMBL/GenBank/DDBJ databases">
        <authorList>
            <person name="Lanie J.A."/>
            <person name="Ng W.-L."/>
            <person name="Kazmierczak K.M."/>
            <person name="Andrzejewski T.M."/>
            <person name="Davidsen T.M."/>
            <person name="Wayne K.J."/>
            <person name="Tettelin H."/>
            <person name="Glass J.I."/>
            <person name="Rusch D."/>
            <person name="Podicherti R."/>
            <person name="Tsui H.-C.T."/>
            <person name="Winkler M.E."/>
        </authorList>
    </citation>
    <scope>NUCLEOTIDE SEQUENCE</scope>
</reference>
<evidence type="ECO:0000313" key="2">
    <source>
        <dbReference type="EMBL" id="SVB49872.1"/>
    </source>
</evidence>
<proteinExistence type="predicted"/>
<organism evidence="2">
    <name type="scientific">marine metagenome</name>
    <dbReference type="NCBI Taxonomy" id="408172"/>
    <lineage>
        <taxon>unclassified sequences</taxon>
        <taxon>metagenomes</taxon>
        <taxon>ecological metagenomes</taxon>
    </lineage>
</organism>